<evidence type="ECO:0000313" key="2">
    <source>
        <dbReference type="EMBL" id="MDP9907043.1"/>
    </source>
</evidence>
<keyword evidence="4" id="KW-1185">Reference proteome</keyword>
<reference evidence="2 4" key="1">
    <citation type="submission" date="2023-07" db="EMBL/GenBank/DDBJ databases">
        <title>Sorghum-associated microbial communities from plants grown in Nebraska, USA.</title>
        <authorList>
            <person name="Schachtman D."/>
        </authorList>
    </citation>
    <scope>NUCLEOTIDE SEQUENCE</scope>
    <source>
        <strain evidence="2">DS1006</strain>
        <strain evidence="3 4">DS1016</strain>
    </source>
</reference>
<evidence type="ECO:0000313" key="3">
    <source>
        <dbReference type="EMBL" id="MDQ0182027.1"/>
    </source>
</evidence>
<accession>A0AAW8DGV4</accession>
<protein>
    <recommendedName>
        <fullName evidence="6">ABC transporter permease</fullName>
    </recommendedName>
</protein>
<sequence length="112" mass="12401">MLTLQPRQRVGHDILLARHGNHISSMRFDRANDRIVALLDDGSVDSAPNMISPLLQMPETFRSILRSDWKLLLVVASAMLAVGALAMVLSFGMIGSMSDQQLRDLALSYTSY</sequence>
<feature type="transmembrane region" description="Helical" evidence="1">
    <location>
        <begin position="71"/>
        <end position="94"/>
    </location>
</feature>
<dbReference type="Proteomes" id="UP001230951">
    <property type="component" value="Unassembled WGS sequence"/>
</dbReference>
<proteinExistence type="predicted"/>
<organism evidence="2 5">
    <name type="scientific">Arthrobacter bambusae</name>
    <dbReference type="NCBI Taxonomy" id="1338426"/>
    <lineage>
        <taxon>Bacteria</taxon>
        <taxon>Bacillati</taxon>
        <taxon>Actinomycetota</taxon>
        <taxon>Actinomycetes</taxon>
        <taxon>Micrococcales</taxon>
        <taxon>Micrococcaceae</taxon>
        <taxon>Arthrobacter</taxon>
    </lineage>
</organism>
<dbReference type="EMBL" id="JAUSTF010000009">
    <property type="protein sequence ID" value="MDQ0182027.1"/>
    <property type="molecule type" value="Genomic_DNA"/>
</dbReference>
<name>A0AAW8DGV4_9MICC</name>
<evidence type="ECO:0008006" key="6">
    <source>
        <dbReference type="Google" id="ProtNLM"/>
    </source>
</evidence>
<evidence type="ECO:0000313" key="4">
    <source>
        <dbReference type="Proteomes" id="UP001230951"/>
    </source>
</evidence>
<keyword evidence="1" id="KW-1133">Transmembrane helix</keyword>
<dbReference type="RefSeq" id="WP_113990649.1">
    <property type="nucleotide sequence ID" value="NZ_JAUSRG010000016.1"/>
</dbReference>
<dbReference type="Proteomes" id="UP001242995">
    <property type="component" value="Unassembled WGS sequence"/>
</dbReference>
<dbReference type="AlphaFoldDB" id="A0AAW8DGV4"/>
<keyword evidence="1" id="KW-0472">Membrane</keyword>
<evidence type="ECO:0000313" key="5">
    <source>
        <dbReference type="Proteomes" id="UP001242995"/>
    </source>
</evidence>
<comment type="caution">
    <text evidence="2">The sequence shown here is derived from an EMBL/GenBank/DDBJ whole genome shotgun (WGS) entry which is preliminary data.</text>
</comment>
<gene>
    <name evidence="2" type="ORF">J2S90_004033</name>
    <name evidence="3" type="ORF">J2S93_003474</name>
</gene>
<evidence type="ECO:0000256" key="1">
    <source>
        <dbReference type="SAM" id="Phobius"/>
    </source>
</evidence>
<dbReference type="EMBL" id="JAUSRG010000016">
    <property type="protein sequence ID" value="MDP9907043.1"/>
    <property type="molecule type" value="Genomic_DNA"/>
</dbReference>
<keyword evidence="1" id="KW-0812">Transmembrane</keyword>